<dbReference type="SUPFAM" id="SSF53649">
    <property type="entry name" value="Alkaline phosphatase-like"/>
    <property type="match status" value="1"/>
</dbReference>
<comment type="pathway">
    <text evidence="2">Cell wall biogenesis; lipoteichoic acid biosynthesis.</text>
</comment>
<dbReference type="RefSeq" id="WP_323692545.1">
    <property type="nucleotide sequence ID" value="NZ_CP116341.1"/>
</dbReference>
<evidence type="ECO:0000313" key="10">
    <source>
        <dbReference type="Proteomes" id="UP001303532"/>
    </source>
</evidence>
<dbReference type="PANTHER" id="PTHR47371">
    <property type="entry name" value="LIPOTEICHOIC ACID SYNTHASE"/>
    <property type="match status" value="1"/>
</dbReference>
<protein>
    <submittedName>
        <fullName evidence="9">LTA synthase family protein</fullName>
    </submittedName>
</protein>
<dbReference type="PANTHER" id="PTHR47371:SF3">
    <property type="entry name" value="PHOSPHOGLYCEROL TRANSFERASE I"/>
    <property type="match status" value="1"/>
</dbReference>
<dbReference type="InterPro" id="IPR000917">
    <property type="entry name" value="Sulfatase_N"/>
</dbReference>
<keyword evidence="5 7" id="KW-1133">Transmembrane helix</keyword>
<evidence type="ECO:0000256" key="6">
    <source>
        <dbReference type="ARBA" id="ARBA00023136"/>
    </source>
</evidence>
<dbReference type="InterPro" id="IPR017850">
    <property type="entry name" value="Alkaline_phosphatase_core_sf"/>
</dbReference>
<feature type="transmembrane region" description="Helical" evidence="7">
    <location>
        <begin position="47"/>
        <end position="63"/>
    </location>
</feature>
<name>A0ABZ0KYH0_9BACL</name>
<dbReference type="InterPro" id="IPR050448">
    <property type="entry name" value="OpgB/LTA_synthase_biosynth"/>
</dbReference>
<accession>A0ABZ0KYH0</accession>
<keyword evidence="6 7" id="KW-0472">Membrane</keyword>
<keyword evidence="3" id="KW-1003">Cell membrane</keyword>
<feature type="domain" description="Sulfatase N-terminal" evidence="8">
    <location>
        <begin position="254"/>
        <end position="551"/>
    </location>
</feature>
<evidence type="ECO:0000256" key="3">
    <source>
        <dbReference type="ARBA" id="ARBA00022475"/>
    </source>
</evidence>
<gene>
    <name evidence="9" type="ORF">PGH26_02975</name>
</gene>
<feature type="transmembrane region" description="Helical" evidence="7">
    <location>
        <begin position="70"/>
        <end position="90"/>
    </location>
</feature>
<feature type="transmembrane region" description="Helical" evidence="7">
    <location>
        <begin position="157"/>
        <end position="177"/>
    </location>
</feature>
<dbReference type="Pfam" id="PF00884">
    <property type="entry name" value="Sulfatase"/>
    <property type="match status" value="1"/>
</dbReference>
<dbReference type="CDD" id="cd16015">
    <property type="entry name" value="LTA_synthase"/>
    <property type="match status" value="1"/>
</dbReference>
<dbReference type="EMBL" id="CP116341">
    <property type="protein sequence ID" value="WOV84903.1"/>
    <property type="molecule type" value="Genomic_DNA"/>
</dbReference>
<evidence type="ECO:0000256" key="4">
    <source>
        <dbReference type="ARBA" id="ARBA00022692"/>
    </source>
</evidence>
<feature type="transmembrane region" description="Helical" evidence="7">
    <location>
        <begin position="12"/>
        <end position="35"/>
    </location>
</feature>
<evidence type="ECO:0000256" key="2">
    <source>
        <dbReference type="ARBA" id="ARBA00004936"/>
    </source>
</evidence>
<evidence type="ECO:0000256" key="7">
    <source>
        <dbReference type="SAM" id="Phobius"/>
    </source>
</evidence>
<reference evidence="9 10" key="1">
    <citation type="submission" date="2023-01" db="EMBL/GenBank/DDBJ databases">
        <title>Sporosarcina sp. nov., isolated from Korean tranditional fermented seafood 'Jeotgal'.</title>
        <authorList>
            <person name="Yang A.-I."/>
        </authorList>
    </citation>
    <scope>NUCLEOTIDE SEQUENCE [LARGE SCALE GENOMIC DNA]</scope>
    <source>
        <strain evidence="9 10">B2O-1</strain>
    </source>
</reference>
<comment type="subcellular location">
    <subcellularLocation>
        <location evidence="1">Cell membrane</location>
        <topology evidence="1">Multi-pass membrane protein</topology>
    </subcellularLocation>
</comment>
<keyword evidence="10" id="KW-1185">Reference proteome</keyword>
<evidence type="ECO:0000313" key="9">
    <source>
        <dbReference type="EMBL" id="WOV84903.1"/>
    </source>
</evidence>
<evidence type="ECO:0000256" key="5">
    <source>
        <dbReference type="ARBA" id="ARBA00022989"/>
    </source>
</evidence>
<proteinExistence type="predicted"/>
<evidence type="ECO:0000256" key="1">
    <source>
        <dbReference type="ARBA" id="ARBA00004651"/>
    </source>
</evidence>
<dbReference type="Proteomes" id="UP001303532">
    <property type="component" value="Chromosome"/>
</dbReference>
<organism evidence="9 10">
    <name type="scientific">Sporosarcina jeotgali</name>
    <dbReference type="NCBI Taxonomy" id="3020056"/>
    <lineage>
        <taxon>Bacteria</taxon>
        <taxon>Bacillati</taxon>
        <taxon>Bacillota</taxon>
        <taxon>Bacilli</taxon>
        <taxon>Bacillales</taxon>
        <taxon>Caryophanaceae</taxon>
        <taxon>Sporosarcina</taxon>
    </lineage>
</organism>
<dbReference type="Gene3D" id="3.40.720.10">
    <property type="entry name" value="Alkaline Phosphatase, subunit A"/>
    <property type="match status" value="1"/>
</dbReference>
<keyword evidence="4 7" id="KW-0812">Transmembrane</keyword>
<feature type="transmembrane region" description="Helical" evidence="7">
    <location>
        <begin position="123"/>
        <end position="145"/>
    </location>
</feature>
<evidence type="ECO:0000259" key="8">
    <source>
        <dbReference type="Pfam" id="PF00884"/>
    </source>
</evidence>
<sequence length="617" mass="70546">MKFKFDVKSFIAMLFAMIWFLLLIIGVESFLLGTFEQALTWSQERTTTYLLNVLIVFALFLILMGVINRFVVSFIVTNVIAILLAVFSYFKFSFLGENLFPWDLLLANNVFNLLPNIYKEANVGAALAGIIVVLAILIGLFVYMLRKRPKPIMRLPWWVRVLFVGLGATYMCAFIFYRTFPNMEEALKKAEITNITFNQERNYQQNGFYGAFMLNMQSAIVLAPNGYSKSAIEDIVKKLEKEASEETTASDEKPNIIFVMNESFWDPTLLEKIQFAPDPMPFIRENQTGWLLSPTFGGGTSNVEFEVLTGFSNNFLPVGSVPYQQYVKEKQPAAMPNYLKGLGYETLAIHPYAKWFWNRENVYKHFGFNEFLDDASFKDPIYKGPFISDEQVTKTIIERTDASDDPMFIYAVTMQNHTGYAEDKYENFDVQTTVPEGIDDVYNVLLRSYTQGVYDADKALEQLIAHYKESDEPTVIAFFGDHLPAIGQDYRLYKIADFVPRGLGESQWDLGDFEKTRSTPLMMWNNFDAPIPDIDHLSPNQLGPAVFTMAGIRKPAYYELLEQFGAEMPGFTRDVKIDADGKLSRETPATVKTLSKEYQLLQYDLLFGKQYGKDAVQ</sequence>